<dbReference type="PANTHER" id="PTHR10513:SF15">
    <property type="entry name" value="NADH DEHYDROGENASE [UBIQUINONE] 1 ALPHA SUBCOMPLEX SUBUNIT 10, MITOCHONDRIAL"/>
    <property type="match status" value="1"/>
</dbReference>
<dbReference type="InterPro" id="IPR031314">
    <property type="entry name" value="DNK_dom"/>
</dbReference>
<proteinExistence type="predicted"/>
<dbReference type="Gene3D" id="3.40.50.300">
    <property type="entry name" value="P-loop containing nucleotide triphosphate hydrolases"/>
    <property type="match status" value="1"/>
</dbReference>
<comment type="caution">
    <text evidence="2">The sequence shown here is derived from an EMBL/GenBank/DDBJ whole genome shotgun (WGS) entry which is preliminary data.</text>
</comment>
<sequence length="414" mass="48577">MDLFLRSRSQPFRSFVRTLKLIESGDVTFKKPPPFDYMAKHFSMIKSMIDPTHARLNENSKVVVVEGNIASGKSALASKLAAHFGMVYFPDPTEDDIFTVNCCPPFDLRVHNALLPDSAKYYTTEMFWNEPDLINKGKPLYLQYQYYIQRYWNYLKALCNLFNTGRGFVMDRSPFSELAFSEAFYKCGYLSDRAYRWFNRNHGITANHLWKPHLVVYVKATKDQIRERLRQRNIVRDEPWELNACNMTDKFLDAYEAALEKVYLSRIARFSEILVVDGSTTDVYDDDDVQIIAQKMTEINLVGDHLLRDDLKLIEWRAALFNYRSRINARARFSDADRAFAHQFRQVKMPVDMREGCYSFDDHQMQIAVLRMDPRTRYPVSSNPLYSTLMNIMFNPGLLKGNFERDLPKEHLWL</sequence>
<reference evidence="2" key="1">
    <citation type="submission" date="2019-05" db="EMBL/GenBank/DDBJ databases">
        <title>Annotation for the trematode Fasciolopsis buski.</title>
        <authorList>
            <person name="Choi Y.-J."/>
        </authorList>
    </citation>
    <scope>NUCLEOTIDE SEQUENCE</scope>
    <source>
        <strain evidence="2">HT</strain>
        <tissue evidence="2">Whole worm</tissue>
    </source>
</reference>
<dbReference type="OrthoDB" id="17400at2759"/>
<evidence type="ECO:0000259" key="1">
    <source>
        <dbReference type="Pfam" id="PF01712"/>
    </source>
</evidence>
<dbReference type="PANTHER" id="PTHR10513">
    <property type="entry name" value="DEOXYNUCLEOSIDE KINASE"/>
    <property type="match status" value="1"/>
</dbReference>
<organism evidence="2 3">
    <name type="scientific">Fasciolopsis buskii</name>
    <dbReference type="NCBI Taxonomy" id="27845"/>
    <lineage>
        <taxon>Eukaryota</taxon>
        <taxon>Metazoa</taxon>
        <taxon>Spiralia</taxon>
        <taxon>Lophotrochozoa</taxon>
        <taxon>Platyhelminthes</taxon>
        <taxon>Trematoda</taxon>
        <taxon>Digenea</taxon>
        <taxon>Plagiorchiida</taxon>
        <taxon>Echinostomata</taxon>
        <taxon>Echinostomatoidea</taxon>
        <taxon>Fasciolidae</taxon>
        <taxon>Fasciolopsis</taxon>
    </lineage>
</organism>
<dbReference type="GO" id="GO:0005739">
    <property type="term" value="C:mitochondrion"/>
    <property type="evidence" value="ECO:0007669"/>
    <property type="project" value="GOC"/>
</dbReference>
<dbReference type="Pfam" id="PF01712">
    <property type="entry name" value="dNK"/>
    <property type="match status" value="1"/>
</dbReference>
<dbReference type="InterPro" id="IPR050566">
    <property type="entry name" value="Deoxyribonucleoside_kinase"/>
</dbReference>
<dbReference type="SUPFAM" id="SSF52540">
    <property type="entry name" value="P-loop containing nucleoside triphosphate hydrolases"/>
    <property type="match status" value="1"/>
</dbReference>
<feature type="domain" description="Deoxynucleoside kinase" evidence="1">
    <location>
        <begin position="64"/>
        <end position="287"/>
    </location>
</feature>
<dbReference type="AlphaFoldDB" id="A0A8E0S1B1"/>
<keyword evidence="3" id="KW-1185">Reference proteome</keyword>
<dbReference type="InterPro" id="IPR027417">
    <property type="entry name" value="P-loop_NTPase"/>
</dbReference>
<protein>
    <submittedName>
        <fullName evidence="2">NADH dehydrogenase [ubiquinone] 1 alpha subcomplex subunit</fullName>
    </submittedName>
</protein>
<evidence type="ECO:0000313" key="2">
    <source>
        <dbReference type="EMBL" id="KAA0194113.1"/>
    </source>
</evidence>
<dbReference type="EMBL" id="LUCM01004606">
    <property type="protein sequence ID" value="KAA0194113.1"/>
    <property type="molecule type" value="Genomic_DNA"/>
</dbReference>
<name>A0A8E0S1B1_9TREM</name>
<dbReference type="Proteomes" id="UP000728185">
    <property type="component" value="Unassembled WGS sequence"/>
</dbReference>
<dbReference type="GO" id="GO:0006120">
    <property type="term" value="P:mitochondrial electron transport, NADH to ubiquinone"/>
    <property type="evidence" value="ECO:0007669"/>
    <property type="project" value="TreeGrafter"/>
</dbReference>
<accession>A0A8E0S1B1</accession>
<evidence type="ECO:0000313" key="3">
    <source>
        <dbReference type="Proteomes" id="UP000728185"/>
    </source>
</evidence>
<gene>
    <name evidence="2" type="ORF">FBUS_06490</name>
</gene>